<dbReference type="EMBL" id="BMHP01000001">
    <property type="protein sequence ID" value="GGD53564.1"/>
    <property type="molecule type" value="Genomic_DNA"/>
</dbReference>
<dbReference type="AlphaFoldDB" id="A0A917DMS9"/>
<evidence type="ECO:0000259" key="1">
    <source>
        <dbReference type="Pfam" id="PF01408"/>
    </source>
</evidence>
<evidence type="ECO:0000313" key="3">
    <source>
        <dbReference type="Proteomes" id="UP000612456"/>
    </source>
</evidence>
<dbReference type="InterPro" id="IPR050463">
    <property type="entry name" value="Gfo/Idh/MocA_oxidrdct_glycsds"/>
</dbReference>
<evidence type="ECO:0000313" key="2">
    <source>
        <dbReference type="EMBL" id="GGD53564.1"/>
    </source>
</evidence>
<proteinExistence type="predicted"/>
<dbReference type="Gene3D" id="3.30.360.10">
    <property type="entry name" value="Dihydrodipicolinate Reductase, domain 2"/>
    <property type="match status" value="1"/>
</dbReference>
<dbReference type="Proteomes" id="UP000612456">
    <property type="component" value="Unassembled WGS sequence"/>
</dbReference>
<keyword evidence="3" id="KW-1185">Reference proteome</keyword>
<dbReference type="Pfam" id="PF01408">
    <property type="entry name" value="GFO_IDH_MocA"/>
    <property type="match status" value="1"/>
</dbReference>
<dbReference type="PANTHER" id="PTHR43818">
    <property type="entry name" value="BCDNA.GH03377"/>
    <property type="match status" value="1"/>
</dbReference>
<name>A0A917DMS9_9BACL</name>
<dbReference type="PANTHER" id="PTHR43818:SF9">
    <property type="entry name" value="HYPOTHETICAL OXIDOREDUCTASE"/>
    <property type="match status" value="1"/>
</dbReference>
<dbReference type="Gene3D" id="3.40.50.720">
    <property type="entry name" value="NAD(P)-binding Rossmann-like Domain"/>
    <property type="match status" value="1"/>
</dbReference>
<dbReference type="InterPro" id="IPR000683">
    <property type="entry name" value="Gfo/Idh/MocA-like_OxRdtase_N"/>
</dbReference>
<organism evidence="2 3">
    <name type="scientific">Paenibacillus nasutitermitis</name>
    <dbReference type="NCBI Taxonomy" id="1652958"/>
    <lineage>
        <taxon>Bacteria</taxon>
        <taxon>Bacillati</taxon>
        <taxon>Bacillota</taxon>
        <taxon>Bacilli</taxon>
        <taxon>Bacillales</taxon>
        <taxon>Paenibacillaceae</taxon>
        <taxon>Paenibacillus</taxon>
    </lineage>
</organism>
<sequence>MKELKLGMISLDTSHVVAFTELLNDKDHPYHVAGGKVTAGYPGGSPDMHASFSRVEGYTRDLRDRFGVAIVNSPEEVAERCDAILLESVDGRAHLELFRKIAPYGKPVFIDKPFATTTADAQAMVQLARQYRVPIMSCSSLRYAAGLTEVLAAADETADGQIIGADCYGPTPLEERMPGLFTYGIHSVEMLYAVLGPGCVEVSTRSGADYDLAVGVWRDGRIGTVRGNRKGNYRFGAVIHREKSTQYADVSAHPKPFYAGLLEQVMVMFKTGAAPLAIEESLELIRFIEASNESALTGRPVKL</sequence>
<dbReference type="GO" id="GO:0000166">
    <property type="term" value="F:nucleotide binding"/>
    <property type="evidence" value="ECO:0007669"/>
    <property type="project" value="InterPro"/>
</dbReference>
<gene>
    <name evidence="2" type="ORF">GCM10010911_08910</name>
</gene>
<dbReference type="SUPFAM" id="SSF51735">
    <property type="entry name" value="NAD(P)-binding Rossmann-fold domains"/>
    <property type="match status" value="1"/>
</dbReference>
<dbReference type="InterPro" id="IPR036291">
    <property type="entry name" value="NAD(P)-bd_dom_sf"/>
</dbReference>
<reference evidence="2" key="2">
    <citation type="submission" date="2020-09" db="EMBL/GenBank/DDBJ databases">
        <authorList>
            <person name="Sun Q."/>
            <person name="Zhou Y."/>
        </authorList>
    </citation>
    <scope>NUCLEOTIDE SEQUENCE</scope>
    <source>
        <strain evidence="2">CGMCC 1.15178</strain>
    </source>
</reference>
<accession>A0A917DMS9</accession>
<feature type="domain" description="Gfo/Idh/MocA-like oxidoreductase N-terminal" evidence="1">
    <location>
        <begin position="59"/>
        <end position="134"/>
    </location>
</feature>
<comment type="caution">
    <text evidence="2">The sequence shown here is derived from an EMBL/GenBank/DDBJ whole genome shotgun (WGS) entry which is preliminary data.</text>
</comment>
<reference evidence="2" key="1">
    <citation type="journal article" date="2014" name="Int. J. Syst. Evol. Microbiol.">
        <title>Complete genome sequence of Corynebacterium casei LMG S-19264T (=DSM 44701T), isolated from a smear-ripened cheese.</title>
        <authorList>
            <consortium name="US DOE Joint Genome Institute (JGI-PGF)"/>
            <person name="Walter F."/>
            <person name="Albersmeier A."/>
            <person name="Kalinowski J."/>
            <person name="Ruckert C."/>
        </authorList>
    </citation>
    <scope>NUCLEOTIDE SEQUENCE</scope>
    <source>
        <strain evidence="2">CGMCC 1.15178</strain>
    </source>
</reference>
<protein>
    <submittedName>
        <fullName evidence="2">Dehydrogenase</fullName>
    </submittedName>
</protein>